<gene>
    <name evidence="2" type="ORF">SL103_15910</name>
</gene>
<reference evidence="2 3" key="1">
    <citation type="submission" date="2016-09" db="EMBL/GenBank/DDBJ databases">
        <title>Complete genome sequencing of Streptomyces lydicus 103 and metabolic pathways analysis of antibiotic biosynthesis.</title>
        <authorList>
            <person name="Jia N."/>
            <person name="Ding M.-Z."/>
            <person name="Gao F."/>
            <person name="Yuan Y.-J."/>
        </authorList>
    </citation>
    <scope>NUCLEOTIDE SEQUENCE [LARGE SCALE GENOMIC DNA]</scope>
    <source>
        <strain evidence="2 3">103</strain>
    </source>
</reference>
<dbReference type="EMBL" id="CP017157">
    <property type="protein sequence ID" value="AOP47550.1"/>
    <property type="molecule type" value="Genomic_DNA"/>
</dbReference>
<name>A0A1D7VLB6_9ACTN</name>
<keyword evidence="2" id="KW-0489">Methyltransferase</keyword>
<accession>A0A1D7VLB6</accession>
<dbReference type="GO" id="GO:0008168">
    <property type="term" value="F:methyltransferase activity"/>
    <property type="evidence" value="ECO:0007669"/>
    <property type="project" value="UniProtKB-KW"/>
</dbReference>
<dbReference type="Gene3D" id="3.40.50.150">
    <property type="entry name" value="Vaccinia Virus protein VP39"/>
    <property type="match status" value="1"/>
</dbReference>
<dbReference type="InterPro" id="IPR025714">
    <property type="entry name" value="Methyltranfer_dom"/>
</dbReference>
<evidence type="ECO:0000313" key="2">
    <source>
        <dbReference type="EMBL" id="AOP47550.1"/>
    </source>
</evidence>
<dbReference type="AlphaFoldDB" id="A0A1D7VLB6"/>
<keyword evidence="2" id="KW-0808">Transferase</keyword>
<dbReference type="InterPro" id="IPR029063">
    <property type="entry name" value="SAM-dependent_MTases_sf"/>
</dbReference>
<protein>
    <submittedName>
        <fullName evidence="2">SAM-dependent methyltransferase</fullName>
    </submittedName>
</protein>
<evidence type="ECO:0000259" key="1">
    <source>
        <dbReference type="Pfam" id="PF13847"/>
    </source>
</evidence>
<dbReference type="Proteomes" id="UP000094094">
    <property type="component" value="Chromosome"/>
</dbReference>
<dbReference type="GO" id="GO:0032259">
    <property type="term" value="P:methylation"/>
    <property type="evidence" value="ECO:0007669"/>
    <property type="project" value="UniProtKB-KW"/>
</dbReference>
<dbReference type="CDD" id="cd02440">
    <property type="entry name" value="AdoMet_MTases"/>
    <property type="match status" value="1"/>
</dbReference>
<feature type="domain" description="Methyltransferase" evidence="1">
    <location>
        <begin position="37"/>
        <end position="141"/>
    </location>
</feature>
<evidence type="ECO:0000313" key="3">
    <source>
        <dbReference type="Proteomes" id="UP000094094"/>
    </source>
</evidence>
<keyword evidence="3" id="KW-1185">Reference proteome</keyword>
<sequence length="245" mass="26513">MNREQMSRIAHSGHPIKAPLDDASVRRLLERGTPRGDERLLDLGCGSAEWLLRALATGPQLHAVGVDISDDALTQAREAADRRGLGERLVLHHGAAADFVSPDPFDLVLSVGAAHAFGGLLPTLAAARAHLAPGGQVLIGDGFWEHPPSPEAVEMLGDFTDLASTVDRVVADGWTPVHGHVSSRQELDAYEWACWGTLAAWGLDRPTDPDGPRALAMAATRRSEWLRSYRDTWGFVTLLLRRTAD</sequence>
<dbReference type="PANTHER" id="PTHR43464:SF3">
    <property type="entry name" value="SAM-DEPENDENT METHYLTRANSFERASE"/>
    <property type="match status" value="1"/>
</dbReference>
<dbReference type="KEGG" id="slc:SL103_15910"/>
<dbReference type="OrthoDB" id="474235at2"/>
<dbReference type="PANTHER" id="PTHR43464">
    <property type="entry name" value="METHYLTRANSFERASE"/>
    <property type="match status" value="1"/>
</dbReference>
<organism evidence="2 3">
    <name type="scientific">Streptomyces lydicus</name>
    <dbReference type="NCBI Taxonomy" id="47763"/>
    <lineage>
        <taxon>Bacteria</taxon>
        <taxon>Bacillati</taxon>
        <taxon>Actinomycetota</taxon>
        <taxon>Actinomycetes</taxon>
        <taxon>Kitasatosporales</taxon>
        <taxon>Streptomycetaceae</taxon>
        <taxon>Streptomyces</taxon>
    </lineage>
</organism>
<proteinExistence type="predicted"/>
<dbReference type="SUPFAM" id="SSF53335">
    <property type="entry name" value="S-adenosyl-L-methionine-dependent methyltransferases"/>
    <property type="match status" value="1"/>
</dbReference>
<dbReference type="RefSeq" id="WP_069569694.1">
    <property type="nucleotide sequence ID" value="NZ_CP017157.1"/>
</dbReference>
<dbReference type="Pfam" id="PF13847">
    <property type="entry name" value="Methyltransf_31"/>
    <property type="match status" value="1"/>
</dbReference>